<sequence>MTPLWQRKPVGVVGLGLIGGSLGLDLIAAGAQVRALVHRPATAERARERGLASVVSTDPTVLAGCGLVLLALPLDRLLAPDPTLLAALPAAAVITDVGSVKGPVLRRWRQLLLAGGGGPAASRFVASHPMAGTARAGVEAGERGLFRGRPWVATPEPDTDAGALEAVRELAEALGARWLCCDAEAHDRAVALISHLPVLAGAALLQAAAAGGDAACATPEVGAGLVRALASSGFADTTRVGGGNPELGMLMARSNREALLEALGHYKRALAGLEAMVREEDWGGLEQGLELSQRLRPDFL</sequence>
<dbReference type="PANTHER" id="PTHR21363">
    <property type="entry name" value="PREPHENATE DEHYDROGENASE"/>
    <property type="match status" value="1"/>
</dbReference>
<dbReference type="Pfam" id="PF02153">
    <property type="entry name" value="PDH_N"/>
    <property type="match status" value="1"/>
</dbReference>
<evidence type="ECO:0000256" key="2">
    <source>
        <dbReference type="ARBA" id="ARBA00023002"/>
    </source>
</evidence>
<dbReference type="InterPro" id="IPR046826">
    <property type="entry name" value="PDH_N"/>
</dbReference>
<dbReference type="EMBL" id="JAYGHX010000006">
    <property type="protein sequence ID" value="MEA5391765.1"/>
    <property type="molecule type" value="Genomic_DNA"/>
</dbReference>
<accession>A0ABU5RVG0</accession>
<evidence type="ECO:0000256" key="3">
    <source>
        <dbReference type="SAM" id="Phobius"/>
    </source>
</evidence>
<dbReference type="Proteomes" id="UP001304461">
    <property type="component" value="Unassembled WGS sequence"/>
</dbReference>
<dbReference type="InterPro" id="IPR050812">
    <property type="entry name" value="Preph/Arog_dehydrog"/>
</dbReference>
<comment type="similarity">
    <text evidence="1">Belongs to the prephenate/arogenate dehydrogenase family.</text>
</comment>
<dbReference type="InterPro" id="IPR003099">
    <property type="entry name" value="Prephen_DH"/>
</dbReference>
<gene>
    <name evidence="5" type="ORF">VB738_10910</name>
</gene>
<protein>
    <submittedName>
        <fullName evidence="5">Prephenate/arogenate dehydrogenase</fullName>
    </submittedName>
</protein>
<dbReference type="Gene3D" id="3.40.50.720">
    <property type="entry name" value="NAD(P)-binding Rossmann-like Domain"/>
    <property type="match status" value="1"/>
</dbReference>
<keyword evidence="3" id="KW-0812">Transmembrane</keyword>
<feature type="domain" description="Prephenate/arogenate dehydrogenase" evidence="4">
    <location>
        <begin position="8"/>
        <end position="300"/>
    </location>
</feature>
<keyword evidence="6" id="KW-1185">Reference proteome</keyword>
<reference evidence="5 6" key="1">
    <citation type="submission" date="2023-12" db="EMBL/GenBank/DDBJ databases">
        <title>Baltic Sea Cyanobacteria.</title>
        <authorList>
            <person name="Delbaje E."/>
            <person name="Fewer D.P."/>
            <person name="Shishido T.K."/>
        </authorList>
    </citation>
    <scope>NUCLEOTIDE SEQUENCE [LARGE SCALE GENOMIC DNA]</scope>
    <source>
        <strain evidence="5 6">UHCC 0139</strain>
    </source>
</reference>
<evidence type="ECO:0000259" key="4">
    <source>
        <dbReference type="PROSITE" id="PS51176"/>
    </source>
</evidence>
<dbReference type="PROSITE" id="PS51176">
    <property type="entry name" value="PDH_ADH"/>
    <property type="match status" value="1"/>
</dbReference>
<proteinExistence type="inferred from homology"/>
<dbReference type="InterPro" id="IPR008927">
    <property type="entry name" value="6-PGluconate_DH-like_C_sf"/>
</dbReference>
<dbReference type="SUPFAM" id="SSF51735">
    <property type="entry name" value="NAD(P)-binding Rossmann-fold domains"/>
    <property type="match status" value="1"/>
</dbReference>
<comment type="caution">
    <text evidence="5">The sequence shown here is derived from an EMBL/GenBank/DDBJ whole genome shotgun (WGS) entry which is preliminary data.</text>
</comment>
<dbReference type="InterPro" id="IPR036291">
    <property type="entry name" value="NAD(P)-bd_dom_sf"/>
</dbReference>
<feature type="transmembrane region" description="Helical" evidence="3">
    <location>
        <begin position="12"/>
        <end position="31"/>
    </location>
</feature>
<feature type="transmembrane region" description="Helical" evidence="3">
    <location>
        <begin position="51"/>
        <end position="72"/>
    </location>
</feature>
<dbReference type="NCBIfam" id="NF005650">
    <property type="entry name" value="PRK07417.1"/>
    <property type="match status" value="1"/>
</dbReference>
<dbReference type="PANTHER" id="PTHR21363:SF0">
    <property type="entry name" value="PREPHENATE DEHYDROGENASE [NADP(+)]"/>
    <property type="match status" value="1"/>
</dbReference>
<keyword evidence="3" id="KW-0472">Membrane</keyword>
<evidence type="ECO:0000256" key="1">
    <source>
        <dbReference type="ARBA" id="ARBA00007964"/>
    </source>
</evidence>
<keyword evidence="2" id="KW-0560">Oxidoreductase</keyword>
<dbReference type="RefSeq" id="WP_323305755.1">
    <property type="nucleotide sequence ID" value="NZ_JAYGHX010000006.1"/>
</dbReference>
<dbReference type="SUPFAM" id="SSF48179">
    <property type="entry name" value="6-phosphogluconate dehydrogenase C-terminal domain-like"/>
    <property type="match status" value="1"/>
</dbReference>
<name>A0ABU5RVG0_9CYAN</name>
<evidence type="ECO:0000313" key="6">
    <source>
        <dbReference type="Proteomes" id="UP001304461"/>
    </source>
</evidence>
<keyword evidence="3" id="KW-1133">Transmembrane helix</keyword>
<dbReference type="Gene3D" id="1.10.3660.10">
    <property type="entry name" value="6-phosphogluconate dehydrogenase C-terminal like domain"/>
    <property type="match status" value="1"/>
</dbReference>
<dbReference type="Pfam" id="PF20463">
    <property type="entry name" value="PDH_C"/>
    <property type="match status" value="1"/>
</dbReference>
<organism evidence="5 6">
    <name type="scientific">Cyanobium gracile UHCC 0139</name>
    <dbReference type="NCBI Taxonomy" id="3110308"/>
    <lineage>
        <taxon>Bacteria</taxon>
        <taxon>Bacillati</taxon>
        <taxon>Cyanobacteriota</taxon>
        <taxon>Cyanophyceae</taxon>
        <taxon>Synechococcales</taxon>
        <taxon>Prochlorococcaceae</taxon>
        <taxon>Cyanobium</taxon>
    </lineage>
</organism>
<evidence type="ECO:0000313" key="5">
    <source>
        <dbReference type="EMBL" id="MEA5391765.1"/>
    </source>
</evidence>
<dbReference type="InterPro" id="IPR046825">
    <property type="entry name" value="PDH_C"/>
</dbReference>